<accession>J3MYV6</accession>
<sequence>HPNVSKKVVIRHTKGSHPSLSLKMGCPNHPTAILSPLSIESALNNPPLSDYYQYYYKSLIFWKF</sequence>
<dbReference type="Gramene" id="OB09G21850.1">
    <property type="protein sequence ID" value="OB09G21850.1"/>
    <property type="gene ID" value="OB09G21850"/>
</dbReference>
<reference evidence="1" key="1">
    <citation type="journal article" date="2013" name="Nat. Commun.">
        <title>Whole-genome sequencing of Oryza brachyantha reveals mechanisms underlying Oryza genome evolution.</title>
        <authorList>
            <person name="Chen J."/>
            <person name="Huang Q."/>
            <person name="Gao D."/>
            <person name="Wang J."/>
            <person name="Lang Y."/>
            <person name="Liu T."/>
            <person name="Li B."/>
            <person name="Bai Z."/>
            <person name="Luis Goicoechea J."/>
            <person name="Liang C."/>
            <person name="Chen C."/>
            <person name="Zhang W."/>
            <person name="Sun S."/>
            <person name="Liao Y."/>
            <person name="Zhang X."/>
            <person name="Yang L."/>
            <person name="Song C."/>
            <person name="Wang M."/>
            <person name="Shi J."/>
            <person name="Liu G."/>
            <person name="Liu J."/>
            <person name="Zhou H."/>
            <person name="Zhou W."/>
            <person name="Yu Q."/>
            <person name="An N."/>
            <person name="Chen Y."/>
            <person name="Cai Q."/>
            <person name="Wang B."/>
            <person name="Liu B."/>
            <person name="Min J."/>
            <person name="Huang Y."/>
            <person name="Wu H."/>
            <person name="Li Z."/>
            <person name="Zhang Y."/>
            <person name="Yin Y."/>
            <person name="Song W."/>
            <person name="Jiang J."/>
            <person name="Jackson S.A."/>
            <person name="Wing R.A."/>
            <person name="Wang J."/>
            <person name="Chen M."/>
        </authorList>
    </citation>
    <scope>NUCLEOTIDE SEQUENCE [LARGE SCALE GENOMIC DNA]</scope>
    <source>
        <strain evidence="1">cv. IRGC 101232</strain>
    </source>
</reference>
<evidence type="ECO:0000313" key="1">
    <source>
        <dbReference type="EnsemblPlants" id="OB09G21850.1"/>
    </source>
</evidence>
<keyword evidence="2" id="KW-1185">Reference proteome</keyword>
<evidence type="ECO:0000313" key="2">
    <source>
        <dbReference type="Proteomes" id="UP000006038"/>
    </source>
</evidence>
<dbReference type="AlphaFoldDB" id="J3MYV6"/>
<dbReference type="Proteomes" id="UP000006038">
    <property type="component" value="Chromosome 9"/>
</dbReference>
<dbReference type="HOGENOM" id="CLU_2874541_0_0_1"/>
<dbReference type="EnsemblPlants" id="OB09G21850.1">
    <property type="protein sequence ID" value="OB09G21850.1"/>
    <property type="gene ID" value="OB09G21850"/>
</dbReference>
<organism evidence="1">
    <name type="scientific">Oryza brachyantha</name>
    <name type="common">malo sina</name>
    <dbReference type="NCBI Taxonomy" id="4533"/>
    <lineage>
        <taxon>Eukaryota</taxon>
        <taxon>Viridiplantae</taxon>
        <taxon>Streptophyta</taxon>
        <taxon>Embryophyta</taxon>
        <taxon>Tracheophyta</taxon>
        <taxon>Spermatophyta</taxon>
        <taxon>Magnoliopsida</taxon>
        <taxon>Liliopsida</taxon>
        <taxon>Poales</taxon>
        <taxon>Poaceae</taxon>
        <taxon>BOP clade</taxon>
        <taxon>Oryzoideae</taxon>
        <taxon>Oryzeae</taxon>
        <taxon>Oryzinae</taxon>
        <taxon>Oryza</taxon>
    </lineage>
</organism>
<name>J3MYV6_ORYBR</name>
<reference evidence="1" key="2">
    <citation type="submission" date="2013-04" db="UniProtKB">
        <authorList>
            <consortium name="EnsemblPlants"/>
        </authorList>
    </citation>
    <scope>IDENTIFICATION</scope>
</reference>
<protein>
    <submittedName>
        <fullName evidence="1">Uncharacterized protein</fullName>
    </submittedName>
</protein>
<proteinExistence type="predicted"/>